<dbReference type="Gene3D" id="3.40.50.410">
    <property type="entry name" value="von Willebrand factor, type A domain"/>
    <property type="match status" value="1"/>
</dbReference>
<sequence length="441" mass="49150">MLLVAAGAPIALVIAAVAPAAWALGIAWSGLIILMMLFDALMAPRVDSVRFSIAHFGEVGQPLAAQMQVMLKSRLFQRSMEGYAAVDSRLDNSGRSLFKLRRDEQAIFERDDPQDKRDIWSAEIVFTPHRRGPAMIERCGVRWSGPLGLVWRQQERTCDHEVRILPDVSPIRSPTVQLFLRDALYGIVARKFRGEGTEFDALADYQPGMDRRSIDWKGSARHTKLLAKEYDTERNNQIVFAVDCGKAMCEPIDNLPRVDRAVQAALLTGFAALKSGDRASIMAFAAQPEIFSPFVTGTREFHRFQSEAGAIDYRHQETNFTLAMATLAARLKRRSLIVVLTDFADTTSAELMLESVGRLVDRHLVLFVVMKDAVLEDIAEQAPRHIDGVAESVTADALITEKQLVISRLQHMGVSVIEAPHQDIGTQLLNAYLRIKKRGTL</sequence>
<dbReference type="SUPFAM" id="SSF53300">
    <property type="entry name" value="vWA-like"/>
    <property type="match status" value="1"/>
</dbReference>
<dbReference type="KEGG" id="acoa:RB602_05530"/>
<evidence type="ECO:0000313" key="3">
    <source>
        <dbReference type="Proteomes" id="UP001302429"/>
    </source>
</evidence>
<feature type="domain" description="DUF58" evidence="1">
    <location>
        <begin position="204"/>
        <end position="372"/>
    </location>
</feature>
<dbReference type="AlphaFoldDB" id="A0AA97I0Y4"/>
<dbReference type="Proteomes" id="UP001302429">
    <property type="component" value="Chromosome"/>
</dbReference>
<gene>
    <name evidence="2" type="ORF">RB602_05530</name>
</gene>
<name>A0AA97I0Y4_9SPHN</name>
<protein>
    <submittedName>
        <fullName evidence="2">DUF58 domain-containing protein</fullName>
    </submittedName>
</protein>
<dbReference type="Pfam" id="PF01882">
    <property type="entry name" value="DUF58"/>
    <property type="match status" value="1"/>
</dbReference>
<dbReference type="PANTHER" id="PTHR33608:SF3">
    <property type="entry name" value="SLR2013 PROTEIN"/>
    <property type="match status" value="1"/>
</dbReference>
<reference evidence="2 3" key="1">
    <citation type="submission" date="2023-10" db="EMBL/GenBank/DDBJ databases">
        <title>Complete genome sequence of a Sphingomonadaceae bacterium.</title>
        <authorList>
            <person name="Yan C."/>
        </authorList>
    </citation>
    <scope>NUCLEOTIDE SEQUENCE [LARGE SCALE GENOMIC DNA]</scope>
    <source>
        <strain evidence="2 3">SCSIO 66989</strain>
    </source>
</reference>
<keyword evidence="3" id="KW-1185">Reference proteome</keyword>
<accession>A0AA97I0Y4</accession>
<dbReference type="PANTHER" id="PTHR33608">
    <property type="entry name" value="BLL2464 PROTEIN"/>
    <property type="match status" value="1"/>
</dbReference>
<organism evidence="2 3">
    <name type="scientific">Alterisphingorhabdus coralli</name>
    <dbReference type="NCBI Taxonomy" id="3071408"/>
    <lineage>
        <taxon>Bacteria</taxon>
        <taxon>Pseudomonadati</taxon>
        <taxon>Pseudomonadota</taxon>
        <taxon>Alphaproteobacteria</taxon>
        <taxon>Sphingomonadales</taxon>
        <taxon>Sphingomonadaceae</taxon>
        <taxon>Alterisphingorhabdus (ex Yan et al. 2024)</taxon>
    </lineage>
</organism>
<evidence type="ECO:0000313" key="2">
    <source>
        <dbReference type="EMBL" id="WOE76174.1"/>
    </source>
</evidence>
<proteinExistence type="predicted"/>
<dbReference type="RefSeq" id="WP_317083689.1">
    <property type="nucleotide sequence ID" value="NZ_CP136594.1"/>
</dbReference>
<dbReference type="CDD" id="cd00198">
    <property type="entry name" value="vWFA"/>
    <property type="match status" value="1"/>
</dbReference>
<dbReference type="EMBL" id="CP136594">
    <property type="protein sequence ID" value="WOE76174.1"/>
    <property type="molecule type" value="Genomic_DNA"/>
</dbReference>
<dbReference type="InterPro" id="IPR002881">
    <property type="entry name" value="DUF58"/>
</dbReference>
<evidence type="ECO:0000259" key="1">
    <source>
        <dbReference type="Pfam" id="PF01882"/>
    </source>
</evidence>
<dbReference type="InterPro" id="IPR036465">
    <property type="entry name" value="vWFA_dom_sf"/>
</dbReference>